<feature type="repeat" description="ANK" evidence="1">
    <location>
        <begin position="60"/>
        <end position="92"/>
    </location>
</feature>
<feature type="repeat" description="ANK" evidence="1">
    <location>
        <begin position="525"/>
        <end position="557"/>
    </location>
</feature>
<keyword evidence="1" id="KW-0040">ANK repeat</keyword>
<feature type="region of interest" description="Disordered" evidence="2">
    <location>
        <begin position="1"/>
        <end position="24"/>
    </location>
</feature>
<feature type="region of interest" description="Disordered" evidence="2">
    <location>
        <begin position="96"/>
        <end position="119"/>
    </location>
</feature>
<dbReference type="KEGG" id="foc:113206837"/>
<dbReference type="AlphaFoldDB" id="A0A6J1SK17"/>
<feature type="compositionally biased region" description="Basic and acidic residues" evidence="2">
    <location>
        <begin position="179"/>
        <end position="192"/>
    </location>
</feature>
<reference evidence="4" key="1">
    <citation type="submission" date="2025-08" db="UniProtKB">
        <authorList>
            <consortium name="RefSeq"/>
        </authorList>
    </citation>
    <scope>IDENTIFICATION</scope>
    <source>
        <tissue evidence="4">Whole organism</tissue>
    </source>
</reference>
<proteinExistence type="predicted"/>
<organism evidence="3 4">
    <name type="scientific">Frankliniella occidentalis</name>
    <name type="common">Western flower thrips</name>
    <name type="synonym">Euthrips occidentalis</name>
    <dbReference type="NCBI Taxonomy" id="133901"/>
    <lineage>
        <taxon>Eukaryota</taxon>
        <taxon>Metazoa</taxon>
        <taxon>Ecdysozoa</taxon>
        <taxon>Arthropoda</taxon>
        <taxon>Hexapoda</taxon>
        <taxon>Insecta</taxon>
        <taxon>Pterygota</taxon>
        <taxon>Neoptera</taxon>
        <taxon>Paraneoptera</taxon>
        <taxon>Thysanoptera</taxon>
        <taxon>Terebrantia</taxon>
        <taxon>Thripoidea</taxon>
        <taxon>Thripidae</taxon>
        <taxon>Frankliniella</taxon>
    </lineage>
</organism>
<feature type="repeat" description="ANK" evidence="1">
    <location>
        <begin position="397"/>
        <end position="429"/>
    </location>
</feature>
<dbReference type="Pfam" id="PF12796">
    <property type="entry name" value="Ank_2"/>
    <property type="match status" value="3"/>
</dbReference>
<dbReference type="Gene3D" id="1.25.40.20">
    <property type="entry name" value="Ankyrin repeat-containing domain"/>
    <property type="match status" value="3"/>
</dbReference>
<dbReference type="Pfam" id="PF13637">
    <property type="entry name" value="Ank_4"/>
    <property type="match status" value="1"/>
</dbReference>
<evidence type="ECO:0000256" key="1">
    <source>
        <dbReference type="PROSITE-ProRule" id="PRU00023"/>
    </source>
</evidence>
<dbReference type="InterPro" id="IPR002110">
    <property type="entry name" value="Ankyrin_rpt"/>
</dbReference>
<feature type="compositionally biased region" description="Polar residues" evidence="2">
    <location>
        <begin position="193"/>
        <end position="204"/>
    </location>
</feature>
<protein>
    <submittedName>
        <fullName evidence="4">Uncharacterized protein LOC113206837</fullName>
    </submittedName>
</protein>
<dbReference type="PROSITE" id="PS50297">
    <property type="entry name" value="ANK_REP_REGION"/>
    <property type="match status" value="7"/>
</dbReference>
<feature type="repeat" description="ANK" evidence="1">
    <location>
        <begin position="331"/>
        <end position="363"/>
    </location>
</feature>
<gene>
    <name evidence="4" type="primary">LOC113206837</name>
</gene>
<dbReference type="RefSeq" id="XP_026278881.1">
    <property type="nucleotide sequence ID" value="XM_026423096.2"/>
</dbReference>
<dbReference type="OrthoDB" id="194358at2759"/>
<dbReference type="PROSITE" id="PS50088">
    <property type="entry name" value="ANK_REPEAT"/>
    <property type="match status" value="7"/>
</dbReference>
<dbReference type="GeneID" id="113206837"/>
<evidence type="ECO:0000256" key="2">
    <source>
        <dbReference type="SAM" id="MobiDB-lite"/>
    </source>
</evidence>
<dbReference type="PRINTS" id="PR01415">
    <property type="entry name" value="ANKYRIN"/>
</dbReference>
<keyword evidence="3" id="KW-1185">Reference proteome</keyword>
<dbReference type="SUPFAM" id="SSF48403">
    <property type="entry name" value="Ankyrin repeat"/>
    <property type="match status" value="2"/>
</dbReference>
<dbReference type="SMART" id="SM00248">
    <property type="entry name" value="ANK"/>
    <property type="match status" value="11"/>
</dbReference>
<dbReference type="InterPro" id="IPR051616">
    <property type="entry name" value="Cul2-RING_E3_ligase_SR"/>
</dbReference>
<accession>A0A6J1SK17</accession>
<dbReference type="InterPro" id="IPR036770">
    <property type="entry name" value="Ankyrin_rpt-contain_sf"/>
</dbReference>
<feature type="region of interest" description="Disordered" evidence="2">
    <location>
        <begin position="170"/>
        <end position="204"/>
    </location>
</feature>
<dbReference type="PANTHER" id="PTHR46224:SF64">
    <property type="entry name" value="IQ MOTIF AND ANKYRIN REPEAT DOMAIN-CONTAINING PROTEIN 1"/>
    <property type="match status" value="1"/>
</dbReference>
<evidence type="ECO:0000313" key="3">
    <source>
        <dbReference type="Proteomes" id="UP000504606"/>
    </source>
</evidence>
<dbReference type="Proteomes" id="UP000504606">
    <property type="component" value="Unplaced"/>
</dbReference>
<feature type="repeat" description="ANK" evidence="1">
    <location>
        <begin position="430"/>
        <end position="462"/>
    </location>
</feature>
<feature type="repeat" description="ANK" evidence="1">
    <location>
        <begin position="364"/>
        <end position="396"/>
    </location>
</feature>
<evidence type="ECO:0000313" key="4">
    <source>
        <dbReference type="RefSeq" id="XP_026278881.1"/>
    </source>
</evidence>
<name>A0A6J1SK17_FRAOC</name>
<dbReference type="PANTHER" id="PTHR46224">
    <property type="entry name" value="ANKYRIN REPEAT FAMILY PROTEIN"/>
    <property type="match status" value="1"/>
</dbReference>
<feature type="repeat" description="ANK" evidence="1">
    <location>
        <begin position="463"/>
        <end position="495"/>
    </location>
</feature>
<sequence length="747" mass="82900">MTSTFNKLDCSSNLDTPSMSSSTGNMSWEERLFIAINQGDARAVRGLVRKGVNVNSTHPSGRTPLGTAAHLGNIEILRMLLEPVLDPIAQETINTSQKISRRHEGESAGSWCSGTSPKTRKSATLTFDRRIKPTKHKHDIQGVNFSLCSEYRQDGISSDDEVQDVIRENHKSKQRHCKGQKDNMAKNTRSDMKNPTFTSDLQSQNCCVSGSEETRQTLHDRGKSEANQGYYIVVHKEYSPKKTPPEDESGRHFCDVSVKEPVTPDDMDNLEWDCELQPEEFDSPVDDSTTSDSWVDLYRWYADYLAQSCAVDRSVRDNTSLHIDVNQLDMYRRGAMHYAAEQGYIEVLHILLRAGCSVDVGDSDDVTPLHLAAARDNPEAVALLISCGAKVNRKSIDGTGPLHMAAARGFIETASILLKHGASVNALDRSDRTPLHLAVSRGLDDMVKLLISHGAKVNVEDILGYTPLCQAVWQQEKEIVSLLLTAGAKLTHSDRLLHCAILHRCPDIARLLISVGSIVNLRDDSGDTPLILAARSGQTDMVNLLLYNGAMASYPNGLTGSTPLHEAIECLRPAQYRTLQEILLSLLRHRGPSGLLNLESSSAYDTPLVRALVHDKDHAMILLIQYGADVNVLQQHTPIVSEDYLKKRPQRLVIAQLMVNAGLNLWNCFHKPDLRDKKYSDDSAASWIASMKFNPMPLAGLARLSYRFLHGENIFKAVESSGLPVPLRKFIMLQDIVNVDDYALSVY</sequence>
<feature type="compositionally biased region" description="Polar residues" evidence="2">
    <location>
        <begin position="110"/>
        <end position="119"/>
    </location>
</feature>